<gene>
    <name evidence="1" type="ORF">Pyrde_1751</name>
</gene>
<dbReference type="Gene3D" id="3.30.390.50">
    <property type="entry name" value="CO dehydrogenase flavoprotein, C-terminal domain"/>
    <property type="match status" value="1"/>
</dbReference>
<evidence type="ECO:0000313" key="2">
    <source>
        <dbReference type="Proteomes" id="UP000058613"/>
    </source>
</evidence>
<dbReference type="RefSeq" id="WP_156328042.1">
    <property type="nucleotide sequence ID" value="NZ_CP013011.1"/>
</dbReference>
<dbReference type="STRING" id="1273541.Pyrde_1751"/>
<protein>
    <submittedName>
        <fullName evidence="1">Uncharacterized protein</fullName>
    </submittedName>
</protein>
<dbReference type="GeneID" id="26100091"/>
<accession>A0A0P0N5B5</accession>
<dbReference type="AlphaFoldDB" id="A0A0P0N5B5"/>
<dbReference type="InterPro" id="IPR045864">
    <property type="entry name" value="aa-tRNA-synth_II/BPL/LPL"/>
</dbReference>
<name>A0A0P0N5B5_9CREN</name>
<evidence type="ECO:0000313" key="1">
    <source>
        <dbReference type="EMBL" id="ALL01794.1"/>
    </source>
</evidence>
<sequence length="281" mass="31563">MSVQKSQMGIRRLVLLDIHAPKASEVLAAGELAVEHAMRSKQPHAVVLTWPEEAVVYGLYEAVRDNESTAIYRRITGGHKAYMAPGQAYIAVALPWRKSLEGLASIALGIASCAGGTYGVTVFGETGYIEVLGARSVEEARQCLLEALNVEKSVKMHVPRTSLQELATLFESQQWREYIYHRGDAEAERRREGGYWIRISIETTDGYVTGYWLTGVFFSAPPTEVYNVLNSLRGARFHELMLYNIELAIEKRIQFLGITSKDFMSAVRELYDAVGIRYYTR</sequence>
<reference evidence="1 2" key="1">
    <citation type="submission" date="2015-10" db="EMBL/GenBank/DDBJ databases">
        <title>Complete genome sequence of hyperthermophilic archaeon Pyrodictium delaneyi Su06.</title>
        <authorList>
            <person name="Jung J.-H."/>
            <person name="Lin J."/>
            <person name="Holden J.F."/>
            <person name="Park C.-S."/>
        </authorList>
    </citation>
    <scope>NUCLEOTIDE SEQUENCE [LARGE SCALE GENOMIC DNA]</scope>
    <source>
        <strain evidence="1 2">Su06</strain>
    </source>
</reference>
<dbReference type="EMBL" id="CP013011">
    <property type="protein sequence ID" value="ALL01794.1"/>
    <property type="molecule type" value="Genomic_DNA"/>
</dbReference>
<proteinExistence type="predicted"/>
<organism evidence="1 2">
    <name type="scientific">Pyrodictium delaneyi</name>
    <dbReference type="NCBI Taxonomy" id="1273541"/>
    <lineage>
        <taxon>Archaea</taxon>
        <taxon>Thermoproteota</taxon>
        <taxon>Thermoprotei</taxon>
        <taxon>Desulfurococcales</taxon>
        <taxon>Pyrodictiaceae</taxon>
        <taxon>Pyrodictium</taxon>
    </lineage>
</organism>
<dbReference type="SUPFAM" id="SSF55681">
    <property type="entry name" value="Class II aaRS and biotin synthetases"/>
    <property type="match status" value="1"/>
</dbReference>
<dbReference type="KEGG" id="pdl:Pyrde_1751"/>
<dbReference type="Proteomes" id="UP000058613">
    <property type="component" value="Chromosome"/>
</dbReference>